<keyword evidence="1" id="KW-0479">Metal-binding</keyword>
<evidence type="ECO:0000256" key="5">
    <source>
        <dbReference type="SAM" id="Phobius"/>
    </source>
</evidence>
<keyword evidence="5" id="KW-1133">Transmembrane helix</keyword>
<keyword evidence="5" id="KW-0472">Membrane</keyword>
<dbReference type="GO" id="GO:0046872">
    <property type="term" value="F:metal ion binding"/>
    <property type="evidence" value="ECO:0007669"/>
    <property type="project" value="UniProtKB-KW"/>
</dbReference>
<dbReference type="InterPro" id="IPR036872">
    <property type="entry name" value="CH_dom_sf"/>
</dbReference>
<dbReference type="FunFam" id="1.10.418.10:FF:000042">
    <property type="entry name" value="Fimbrin, putative"/>
    <property type="match status" value="1"/>
</dbReference>
<evidence type="ECO:0000313" key="7">
    <source>
        <dbReference type="EMBL" id="MFH4974847.1"/>
    </source>
</evidence>
<evidence type="ECO:0000256" key="1">
    <source>
        <dbReference type="ARBA" id="ARBA00022723"/>
    </source>
</evidence>
<dbReference type="Pfam" id="PF00307">
    <property type="entry name" value="CH"/>
    <property type="match status" value="4"/>
</dbReference>
<dbReference type="PROSITE" id="PS50021">
    <property type="entry name" value="CH"/>
    <property type="match status" value="4"/>
</dbReference>
<dbReference type="CDD" id="cd21292">
    <property type="entry name" value="CH_PLS_rpt1"/>
    <property type="match status" value="1"/>
</dbReference>
<evidence type="ECO:0000256" key="4">
    <source>
        <dbReference type="ARBA" id="ARBA00023203"/>
    </source>
</evidence>
<dbReference type="GO" id="GO:0003779">
    <property type="term" value="F:actin binding"/>
    <property type="evidence" value="ECO:0007669"/>
    <property type="project" value="UniProtKB-KW"/>
</dbReference>
<feature type="domain" description="Calponin-homology (CH)" evidence="6">
    <location>
        <begin position="112"/>
        <end position="228"/>
    </location>
</feature>
<keyword evidence="4" id="KW-0009">Actin-binding</keyword>
<dbReference type="Gene3D" id="1.10.418.10">
    <property type="entry name" value="Calponin-like domain"/>
    <property type="match status" value="4"/>
</dbReference>
<accession>A0ABD6E6H8</accession>
<evidence type="ECO:0000256" key="3">
    <source>
        <dbReference type="ARBA" id="ARBA00022837"/>
    </source>
</evidence>
<dbReference type="Proteomes" id="UP001608902">
    <property type="component" value="Unassembled WGS sequence"/>
</dbReference>
<dbReference type="EMBL" id="JBGFUD010000589">
    <property type="protein sequence ID" value="MFH4974847.1"/>
    <property type="molecule type" value="Genomic_DNA"/>
</dbReference>
<dbReference type="CDD" id="cd21301">
    <property type="entry name" value="CH_PLS_rpt4"/>
    <property type="match status" value="1"/>
</dbReference>
<dbReference type="FunFam" id="1.10.418.10:FF:000031">
    <property type="entry name" value="Fimbrin-2 like"/>
    <property type="match status" value="1"/>
</dbReference>
<feature type="domain" description="Calponin-homology (CH)" evidence="6">
    <location>
        <begin position="256"/>
        <end position="361"/>
    </location>
</feature>
<keyword evidence="5" id="KW-0812">Transmembrane</keyword>
<sequence>MLSEDQLTDLAERFPALLANERGTISIHDVKEALKVAGIDVPGFQMREILKRYGDATTISYSQFASLFEELQTAKDVEVSQWKRTIGSVTGAYVLKGMSEQSNEEIVHTIRNEEELAFSNWINSNLLSDPDLKHLLPVQTENGDLYKKTKDGLIICKLINLAVPDTIDERAINKRGLNVYAELENLMLGLMSAQAIGCNIVNIHADDLSKGKPHLVLGLLWQIIRIGLFNQIDLHHVPGLFRLLMDGETLDDMRKLSPEEILIRWVNYHLDKAGVDRRLTNFTTDVMDSTIYIHLLNQIAPKTSGVTLYPLGVQGNVQRAAAMLDEADKLDCREFVTPSDVAQGIYKLNLAFVANLFNKHPGLPEPGADEISDLEGLRETREEKTYRNWMNSMGVDPYVNWLYSDLMNGLIIFQLYDVIRPGLVDWKKVVKKFSRLRGMMEQIQNCNYAVELGRMIRFSLVGIQGKDIYDGNQTLTLALVWQLMRQYTLTVLAQCTQSSGTLATDKEIVSWVNQKLSSSGKTSYIKNFQDPSISDARVVIDLIDAIKPGAVDYSLLQTGGYAANLANAKYAITSGRKIGAKIYALPEDIVEVTPKMVMTVFACLMARDYMPDMREASSPTGLLVSQMPIFHITVSICSSIHISVLMFADIGTVDNDDFPTAFLFLFFSVFDIFFVVSHIRSAIPFHFLFPKLFVVITYI</sequence>
<dbReference type="AlphaFoldDB" id="A0ABD6E6H8"/>
<keyword evidence="8" id="KW-1185">Reference proteome</keyword>
<dbReference type="InterPro" id="IPR011992">
    <property type="entry name" value="EF-hand-dom_pair"/>
</dbReference>
<dbReference type="CDD" id="cd21298">
    <property type="entry name" value="CH_PLS_rpt3"/>
    <property type="match status" value="1"/>
</dbReference>
<proteinExistence type="predicted"/>
<reference evidence="7 8" key="1">
    <citation type="submission" date="2024-08" db="EMBL/GenBank/DDBJ databases">
        <title>Gnathostoma spinigerum genome.</title>
        <authorList>
            <person name="Gonzalez-Bertolin B."/>
            <person name="Monzon S."/>
            <person name="Zaballos A."/>
            <person name="Jimenez P."/>
            <person name="Dekumyoy P."/>
            <person name="Varona S."/>
            <person name="Cuesta I."/>
            <person name="Sumanam S."/>
            <person name="Adisakwattana P."/>
            <person name="Gasser R.B."/>
            <person name="Hernandez-Gonzalez A."/>
            <person name="Young N.D."/>
            <person name="Perteguer M.J."/>
        </authorList>
    </citation>
    <scope>NUCLEOTIDE SEQUENCE [LARGE SCALE GENOMIC DNA]</scope>
    <source>
        <strain evidence="7">AL3</strain>
        <tissue evidence="7">Liver</tissue>
    </source>
</reference>
<protein>
    <recommendedName>
        <fullName evidence="6">Calponin-homology (CH) domain-containing protein</fullName>
    </recommendedName>
</protein>
<dbReference type="Gene3D" id="1.10.238.10">
    <property type="entry name" value="EF-hand"/>
    <property type="match status" value="1"/>
</dbReference>
<comment type="caution">
    <text evidence="7">The sequence shown here is derived from an EMBL/GenBank/DDBJ whole genome shotgun (WGS) entry which is preliminary data.</text>
</comment>
<dbReference type="SMART" id="SM00033">
    <property type="entry name" value="CH"/>
    <property type="match status" value="4"/>
</dbReference>
<feature type="transmembrane region" description="Helical" evidence="5">
    <location>
        <begin position="629"/>
        <end position="648"/>
    </location>
</feature>
<dbReference type="PROSITE" id="PS00019">
    <property type="entry name" value="ACTININ_1"/>
    <property type="match status" value="1"/>
</dbReference>
<dbReference type="FunFam" id="1.10.418.10:FF:000010">
    <property type="entry name" value="Plastin-3 isoform 1"/>
    <property type="match status" value="1"/>
</dbReference>
<dbReference type="FunFam" id="1.10.418.10:FF:000066">
    <property type="entry name" value="plastin-1 isoform X2"/>
    <property type="match status" value="1"/>
</dbReference>
<evidence type="ECO:0000313" key="8">
    <source>
        <dbReference type="Proteomes" id="UP001608902"/>
    </source>
</evidence>
<keyword evidence="3" id="KW-0106">Calcium</keyword>
<feature type="transmembrane region" description="Helical" evidence="5">
    <location>
        <begin position="660"/>
        <end position="679"/>
    </location>
</feature>
<name>A0ABD6E6H8_9BILA</name>
<dbReference type="InterPro" id="IPR001715">
    <property type="entry name" value="CH_dom"/>
</dbReference>
<dbReference type="InterPro" id="IPR039959">
    <property type="entry name" value="Fimbrin/Plastin"/>
</dbReference>
<dbReference type="SUPFAM" id="SSF47473">
    <property type="entry name" value="EF-hand"/>
    <property type="match status" value="1"/>
</dbReference>
<keyword evidence="2" id="KW-0677">Repeat</keyword>
<dbReference type="SUPFAM" id="SSF47576">
    <property type="entry name" value="Calponin-homology domain, CH-domain"/>
    <property type="match status" value="1"/>
</dbReference>
<gene>
    <name evidence="7" type="ORF">AB6A40_001556</name>
</gene>
<dbReference type="PANTHER" id="PTHR19961:SF18">
    <property type="entry name" value="FI19014P1"/>
    <property type="match status" value="1"/>
</dbReference>
<organism evidence="7 8">
    <name type="scientific">Gnathostoma spinigerum</name>
    <dbReference type="NCBI Taxonomy" id="75299"/>
    <lineage>
        <taxon>Eukaryota</taxon>
        <taxon>Metazoa</taxon>
        <taxon>Ecdysozoa</taxon>
        <taxon>Nematoda</taxon>
        <taxon>Chromadorea</taxon>
        <taxon>Rhabditida</taxon>
        <taxon>Spirurina</taxon>
        <taxon>Gnathostomatomorpha</taxon>
        <taxon>Gnathostomatoidea</taxon>
        <taxon>Gnathostomatidae</taxon>
        <taxon>Gnathostoma</taxon>
    </lineage>
</organism>
<evidence type="ECO:0000259" key="6">
    <source>
        <dbReference type="PROSITE" id="PS50021"/>
    </source>
</evidence>
<feature type="domain" description="Calponin-homology (CH)" evidence="6">
    <location>
        <begin position="502"/>
        <end position="609"/>
    </location>
</feature>
<evidence type="ECO:0000256" key="2">
    <source>
        <dbReference type="ARBA" id="ARBA00022737"/>
    </source>
</evidence>
<dbReference type="InterPro" id="IPR001589">
    <property type="entry name" value="Actinin_actin-bd_CS"/>
</dbReference>
<feature type="domain" description="Calponin-homology (CH)" evidence="6">
    <location>
        <begin position="380"/>
        <end position="488"/>
    </location>
</feature>
<dbReference type="PANTHER" id="PTHR19961">
    <property type="entry name" value="FIMBRIN/PLASTIN"/>
    <property type="match status" value="1"/>
</dbReference>